<dbReference type="OrthoDB" id="3296646at2"/>
<sequence>MAATTTARTGQVAPFTSFLRFVLCGGGVTLLASGVLLLVGDRVPLAAANAVVTVGSTLLATELHGRFTFGRGGAGWSDHAASGLTVLISYLFTTGALLGFAAAHPHPGALAQQTVYLTASALAGLGRFLLLRLIVFRPTRPTTAPRLGREAVVAAA</sequence>
<dbReference type="RefSeq" id="WP_093716159.1">
    <property type="nucleotide sequence ID" value="NZ_FONG01000018.1"/>
</dbReference>
<dbReference type="STRING" id="380248.SAMN05216251_118103"/>
<keyword evidence="1" id="KW-1133">Transmembrane helix</keyword>
<dbReference type="Proteomes" id="UP000199323">
    <property type="component" value="Unassembled WGS sequence"/>
</dbReference>
<keyword evidence="1 2" id="KW-0812">Transmembrane</keyword>
<keyword evidence="3" id="KW-1185">Reference proteome</keyword>
<name>A0A1I2JPX6_9ACTN</name>
<feature type="transmembrane region" description="Helical" evidence="1">
    <location>
        <begin position="45"/>
        <end position="63"/>
    </location>
</feature>
<evidence type="ECO:0000256" key="1">
    <source>
        <dbReference type="SAM" id="Phobius"/>
    </source>
</evidence>
<feature type="transmembrane region" description="Helical" evidence="1">
    <location>
        <begin position="18"/>
        <end position="39"/>
    </location>
</feature>
<evidence type="ECO:0000313" key="3">
    <source>
        <dbReference type="Proteomes" id="UP000199323"/>
    </source>
</evidence>
<feature type="transmembrane region" description="Helical" evidence="1">
    <location>
        <begin position="84"/>
        <end position="103"/>
    </location>
</feature>
<feature type="transmembrane region" description="Helical" evidence="1">
    <location>
        <begin position="115"/>
        <end position="136"/>
    </location>
</feature>
<accession>A0A1I2JPX6</accession>
<organism evidence="2 3">
    <name type="scientific">Actinacidiphila alni</name>
    <dbReference type="NCBI Taxonomy" id="380248"/>
    <lineage>
        <taxon>Bacteria</taxon>
        <taxon>Bacillati</taxon>
        <taxon>Actinomycetota</taxon>
        <taxon>Actinomycetes</taxon>
        <taxon>Kitasatosporales</taxon>
        <taxon>Streptomycetaceae</taxon>
        <taxon>Actinacidiphila</taxon>
    </lineage>
</organism>
<dbReference type="AlphaFoldDB" id="A0A1I2JPX6"/>
<evidence type="ECO:0000313" key="2">
    <source>
        <dbReference type="EMBL" id="SFF54826.1"/>
    </source>
</evidence>
<dbReference type="EMBL" id="FONG01000018">
    <property type="protein sequence ID" value="SFF54826.1"/>
    <property type="molecule type" value="Genomic_DNA"/>
</dbReference>
<gene>
    <name evidence="2" type="ORF">SAMN05216251_118103</name>
</gene>
<keyword evidence="1" id="KW-0472">Membrane</keyword>
<protein>
    <submittedName>
        <fullName evidence="2">Putative flippase GtrA (Transmembrane translocase of bactoprenol-linked glucose)</fullName>
    </submittedName>
</protein>
<proteinExistence type="predicted"/>
<reference evidence="3" key="1">
    <citation type="submission" date="2016-10" db="EMBL/GenBank/DDBJ databases">
        <authorList>
            <person name="Varghese N."/>
            <person name="Submissions S."/>
        </authorList>
    </citation>
    <scope>NUCLEOTIDE SEQUENCE [LARGE SCALE GENOMIC DNA]</scope>
    <source>
        <strain evidence="3">CGMCC 4.3510</strain>
    </source>
</reference>